<dbReference type="InterPro" id="IPR036779">
    <property type="entry name" value="LysM_dom_sf"/>
</dbReference>
<dbReference type="CDD" id="cd00118">
    <property type="entry name" value="LysM"/>
    <property type="match status" value="1"/>
</dbReference>
<gene>
    <name evidence="3" type="ORF">D9X91_20665</name>
</gene>
<protein>
    <submittedName>
        <fullName evidence="3">LysM peptidoglycan-binding domain-containing protein</fullName>
    </submittedName>
</protein>
<organism evidence="3 4">
    <name type="scientific">Falsibacillus albus</name>
    <dbReference type="NCBI Taxonomy" id="2478915"/>
    <lineage>
        <taxon>Bacteria</taxon>
        <taxon>Bacillati</taxon>
        <taxon>Bacillota</taxon>
        <taxon>Bacilli</taxon>
        <taxon>Bacillales</taxon>
        <taxon>Bacillaceae</taxon>
        <taxon>Falsibacillus</taxon>
    </lineage>
</organism>
<dbReference type="Pfam" id="PF01476">
    <property type="entry name" value="LysM"/>
    <property type="match status" value="1"/>
</dbReference>
<dbReference type="InterPro" id="IPR018392">
    <property type="entry name" value="LysM"/>
</dbReference>
<comment type="caution">
    <text evidence="3">The sequence shown here is derived from an EMBL/GenBank/DDBJ whole genome shotgun (WGS) entry which is preliminary data.</text>
</comment>
<feature type="transmembrane region" description="Helical" evidence="1">
    <location>
        <begin position="6"/>
        <end position="24"/>
    </location>
</feature>
<evidence type="ECO:0000256" key="1">
    <source>
        <dbReference type="SAM" id="Phobius"/>
    </source>
</evidence>
<evidence type="ECO:0000259" key="2">
    <source>
        <dbReference type="PROSITE" id="PS51782"/>
    </source>
</evidence>
<evidence type="ECO:0000313" key="3">
    <source>
        <dbReference type="EMBL" id="RLQ91619.1"/>
    </source>
</evidence>
<keyword evidence="4" id="KW-1185">Reference proteome</keyword>
<dbReference type="PROSITE" id="PS51782">
    <property type="entry name" value="LYSM"/>
    <property type="match status" value="1"/>
</dbReference>
<proteinExistence type="predicted"/>
<keyword evidence="1" id="KW-0472">Membrane</keyword>
<feature type="transmembrane region" description="Helical" evidence="1">
    <location>
        <begin position="67"/>
        <end position="86"/>
    </location>
</feature>
<dbReference type="SMART" id="SM00257">
    <property type="entry name" value="LysM"/>
    <property type="match status" value="1"/>
</dbReference>
<dbReference type="Proteomes" id="UP000276770">
    <property type="component" value="Unassembled WGS sequence"/>
</dbReference>
<dbReference type="EMBL" id="RCVZ01000022">
    <property type="protein sequence ID" value="RLQ91619.1"/>
    <property type="molecule type" value="Genomic_DNA"/>
</dbReference>
<dbReference type="SUPFAM" id="SSF54106">
    <property type="entry name" value="LysM domain"/>
    <property type="match status" value="1"/>
</dbReference>
<reference evidence="3 4" key="1">
    <citation type="submission" date="2018-10" db="EMBL/GenBank/DDBJ databases">
        <title>Falsibacillus sp. genome draft.</title>
        <authorList>
            <person name="Shi S."/>
        </authorList>
    </citation>
    <scope>NUCLEOTIDE SEQUENCE [LARGE SCALE GENOMIC DNA]</scope>
    <source>
        <strain evidence="3 4">GY 10110</strain>
    </source>
</reference>
<name>A0A3L7JNE6_9BACI</name>
<feature type="domain" description="LysM" evidence="2">
    <location>
        <begin position="93"/>
        <end position="144"/>
    </location>
</feature>
<dbReference type="AlphaFoldDB" id="A0A3L7JNE6"/>
<keyword evidence="1" id="KW-0812">Transmembrane</keyword>
<dbReference type="Gene3D" id="3.10.350.10">
    <property type="entry name" value="LysM domain"/>
    <property type="match status" value="1"/>
</dbReference>
<evidence type="ECO:0000313" key="4">
    <source>
        <dbReference type="Proteomes" id="UP000276770"/>
    </source>
</evidence>
<keyword evidence="1" id="KW-1133">Transmembrane helix</keyword>
<sequence length="166" mass="19040">MSLIAPLVPLIYLFMIIACSSTIYKHKFEFLLTYKNRRSIIKLEITNIHSLGGILIMQAIWKKYSYAIILFTLTLCFGFASLILFSDEEHAYKEIKVEDGDSLWSIAHHYSDEKNMSIDEFISWVQTKNQLKSNVIKAGDEIVIPVEVNNDINTQTFKSELALNGN</sequence>
<accession>A0A3L7JNE6</accession>